<dbReference type="GO" id="GO:0007076">
    <property type="term" value="P:mitotic chromosome condensation"/>
    <property type="evidence" value="ECO:0007669"/>
    <property type="project" value="UniProtKB-ARBA"/>
</dbReference>
<dbReference type="Gene3D" id="1.10.8.1120">
    <property type="entry name" value="Histone RNA hairpin-binding protein RNA-binding domain"/>
    <property type="match status" value="1"/>
</dbReference>
<accession>A0ABD0Y4Y0</accession>
<proteinExistence type="inferred from homology"/>
<dbReference type="Pfam" id="PF15247">
    <property type="entry name" value="SLBP_RNA_bind"/>
    <property type="match status" value="1"/>
</dbReference>
<dbReference type="InterPro" id="IPR029344">
    <property type="entry name" value="SLBP_RNA_bind"/>
</dbReference>
<reference evidence="5 6" key="1">
    <citation type="submission" date="2024-07" db="EMBL/GenBank/DDBJ databases">
        <title>Chromosome-level genome assembly of the water stick insect Ranatra chinensis (Heteroptera: Nepidae).</title>
        <authorList>
            <person name="Liu X."/>
        </authorList>
    </citation>
    <scope>NUCLEOTIDE SEQUENCE [LARGE SCALE GENOMIC DNA]</scope>
    <source>
        <strain evidence="5">Cailab_2021Rc</strain>
        <tissue evidence="5">Muscle</tissue>
    </source>
</reference>
<dbReference type="GO" id="GO:0005634">
    <property type="term" value="C:nucleus"/>
    <property type="evidence" value="ECO:0007669"/>
    <property type="project" value="UniProtKB-ARBA"/>
</dbReference>
<evidence type="ECO:0000256" key="1">
    <source>
        <dbReference type="ARBA" id="ARBA00006151"/>
    </source>
</evidence>
<dbReference type="Proteomes" id="UP001558652">
    <property type="component" value="Unassembled WGS sequence"/>
</dbReference>
<evidence type="ECO:0000256" key="3">
    <source>
        <dbReference type="SAM" id="MobiDB-lite"/>
    </source>
</evidence>
<evidence type="ECO:0000313" key="6">
    <source>
        <dbReference type="Proteomes" id="UP001558652"/>
    </source>
</evidence>
<feature type="domain" description="Histone RNA hairpin-binding protein RNA-binding" evidence="4">
    <location>
        <begin position="95"/>
        <end position="163"/>
    </location>
</feature>
<comment type="caution">
    <text evidence="5">The sequence shown here is derived from an EMBL/GenBank/DDBJ whole genome shotgun (WGS) entry which is preliminary data.</text>
</comment>
<dbReference type="PANTHER" id="PTHR17408:SF0">
    <property type="entry name" value="HISTONE RNA HAIRPIN-BINDING PROTEIN"/>
    <property type="match status" value="1"/>
</dbReference>
<dbReference type="AlphaFoldDB" id="A0ABD0Y4Y0"/>
<evidence type="ECO:0000256" key="2">
    <source>
        <dbReference type="ARBA" id="ARBA00022884"/>
    </source>
</evidence>
<sequence length="173" mass="20100">MNDFRLVSPCKVELQPAPTTPRMLRERPGNKTELESRLTKRKIVEGTLSEDTLMPSPSKIPRQNSTPSHNQPTPRQFTPLQDKGSGKKKPIELETDPDVLARRQKQIDYGKNTIGYDRYRQLVPKESRKSVHPQTPPMHVKYSRRAWDGLIRIWRQRLHFWDPPSEGGGNPEW</sequence>
<feature type="compositionally biased region" description="Basic and acidic residues" evidence="3">
    <location>
        <begin position="23"/>
        <end position="44"/>
    </location>
</feature>
<feature type="compositionally biased region" description="Polar residues" evidence="3">
    <location>
        <begin position="61"/>
        <end position="79"/>
    </location>
</feature>
<gene>
    <name evidence="5" type="ORF">AAG570_002781</name>
</gene>
<dbReference type="PANTHER" id="PTHR17408">
    <property type="entry name" value="HISTONE RNA HAIRPIN-BINDING PROTEIN"/>
    <property type="match status" value="1"/>
</dbReference>
<dbReference type="InterPro" id="IPR038294">
    <property type="entry name" value="SLBP_RNA_bind_sf"/>
</dbReference>
<dbReference type="FunFam" id="1.10.8.1120:FF:000001">
    <property type="entry name" value="Histone RNA hairpin-binding protein-like"/>
    <property type="match status" value="1"/>
</dbReference>
<dbReference type="InterPro" id="IPR026502">
    <property type="entry name" value="SLBP1/SLBP2"/>
</dbReference>
<keyword evidence="6" id="KW-1185">Reference proteome</keyword>
<name>A0ABD0Y4Y0_9HEMI</name>
<evidence type="ECO:0000313" key="5">
    <source>
        <dbReference type="EMBL" id="KAL1122450.1"/>
    </source>
</evidence>
<protein>
    <recommendedName>
        <fullName evidence="4">Histone RNA hairpin-binding protein RNA-binding domain-containing protein</fullName>
    </recommendedName>
</protein>
<feature type="region of interest" description="Disordered" evidence="3">
    <location>
        <begin position="1"/>
        <end position="106"/>
    </location>
</feature>
<evidence type="ECO:0000259" key="4">
    <source>
        <dbReference type="Pfam" id="PF15247"/>
    </source>
</evidence>
<keyword evidence="2" id="KW-0694">RNA-binding</keyword>
<organism evidence="5 6">
    <name type="scientific">Ranatra chinensis</name>
    <dbReference type="NCBI Taxonomy" id="642074"/>
    <lineage>
        <taxon>Eukaryota</taxon>
        <taxon>Metazoa</taxon>
        <taxon>Ecdysozoa</taxon>
        <taxon>Arthropoda</taxon>
        <taxon>Hexapoda</taxon>
        <taxon>Insecta</taxon>
        <taxon>Pterygota</taxon>
        <taxon>Neoptera</taxon>
        <taxon>Paraneoptera</taxon>
        <taxon>Hemiptera</taxon>
        <taxon>Heteroptera</taxon>
        <taxon>Panheteroptera</taxon>
        <taxon>Nepomorpha</taxon>
        <taxon>Nepidae</taxon>
        <taxon>Ranatrinae</taxon>
        <taxon>Ranatra</taxon>
    </lineage>
</organism>
<dbReference type="EMBL" id="JBFDAA010000013">
    <property type="protein sequence ID" value="KAL1122450.1"/>
    <property type="molecule type" value="Genomic_DNA"/>
</dbReference>
<dbReference type="GO" id="GO:0003729">
    <property type="term" value="F:mRNA binding"/>
    <property type="evidence" value="ECO:0007669"/>
    <property type="project" value="UniProtKB-ARBA"/>
</dbReference>
<comment type="similarity">
    <text evidence="1">Belongs to the SLBP family.</text>
</comment>